<keyword evidence="3" id="KW-1185">Reference proteome</keyword>
<reference evidence="2 3" key="1">
    <citation type="submission" date="2018-05" db="EMBL/GenBank/DDBJ databases">
        <title>Flavobacterium sp. strain IMCC34758, incomplete genome.</title>
        <authorList>
            <person name="Joung Y."/>
        </authorList>
    </citation>
    <scope>NUCLEOTIDE SEQUENCE [LARGE SCALE GENOMIC DNA]</scope>
    <source>
        <strain evidence="2 3">IMCC34758</strain>
    </source>
</reference>
<comment type="caution">
    <text evidence="2">The sequence shown here is derived from an EMBL/GenBank/DDBJ whole genome shotgun (WGS) entry which is preliminary data.</text>
</comment>
<accession>A0A2V4C3Y8</accession>
<name>A0A2V4C3Y8_9FLAO</name>
<sequence>MKKMKKYIYSMLVLLLVAANVHGQSPNWSVNENNFQYTMTFVGFLNVDGTTLTSVNDKVAAFAGNECRGVANLTYVASQNKYFAYLTVFSNQNNEPISFKIYNSAKNEIKNIDKTKNFTTNENYGNLFQAYSFASPALSTEAGLFNVGFKNVQSIDMAIDGNAVTVYLWPGQDLTALNTVFQVSPGAEIYIGTVKQESGTNAINYTNPVQFQVLSADQSVLKQWTVTVKKGSGNVVYYKKDAVCYEGGAIKLLYSQEGEAVRLITGTLTLSTQTITNGQVVFNNLNEGTYKVIVGGDVKEIVINLKK</sequence>
<evidence type="ECO:0000313" key="3">
    <source>
        <dbReference type="Proteomes" id="UP000247681"/>
    </source>
</evidence>
<gene>
    <name evidence="2" type="ORF">DMB68_02245</name>
</gene>
<dbReference type="EMBL" id="QJHL01000001">
    <property type="protein sequence ID" value="PXY46029.1"/>
    <property type="molecule type" value="Genomic_DNA"/>
</dbReference>
<dbReference type="AlphaFoldDB" id="A0A2V4C3Y8"/>
<feature type="signal peptide" evidence="1">
    <location>
        <begin position="1"/>
        <end position="23"/>
    </location>
</feature>
<dbReference type="Proteomes" id="UP000247681">
    <property type="component" value="Unassembled WGS sequence"/>
</dbReference>
<evidence type="ECO:0000256" key="1">
    <source>
        <dbReference type="SAM" id="SignalP"/>
    </source>
</evidence>
<keyword evidence="1" id="KW-0732">Signal</keyword>
<evidence type="ECO:0000313" key="2">
    <source>
        <dbReference type="EMBL" id="PXY46029.1"/>
    </source>
</evidence>
<protein>
    <submittedName>
        <fullName evidence="2">Uncharacterized protein</fullName>
    </submittedName>
</protein>
<dbReference type="Gene3D" id="2.60.40.2340">
    <property type="match status" value="1"/>
</dbReference>
<proteinExistence type="predicted"/>
<feature type="chain" id="PRO_5016032116" evidence="1">
    <location>
        <begin position="24"/>
        <end position="307"/>
    </location>
</feature>
<organism evidence="2 3">
    <name type="scientific">Flavobacterium hydrophilum</name>
    <dbReference type="NCBI Taxonomy" id="2211445"/>
    <lineage>
        <taxon>Bacteria</taxon>
        <taxon>Pseudomonadati</taxon>
        <taxon>Bacteroidota</taxon>
        <taxon>Flavobacteriia</taxon>
        <taxon>Flavobacteriales</taxon>
        <taxon>Flavobacteriaceae</taxon>
        <taxon>Flavobacterium</taxon>
    </lineage>
</organism>